<dbReference type="SMART" id="SM00332">
    <property type="entry name" value="PP2Cc"/>
    <property type="match status" value="1"/>
</dbReference>
<dbReference type="Pfam" id="PF13672">
    <property type="entry name" value="PP2C_2"/>
    <property type="match status" value="1"/>
</dbReference>
<gene>
    <name evidence="4" type="ORF">TWF696_001980</name>
</gene>
<evidence type="ECO:0000256" key="1">
    <source>
        <dbReference type="RuleBase" id="RU366020"/>
    </source>
</evidence>
<dbReference type="InterPro" id="IPR039123">
    <property type="entry name" value="PPTC7"/>
</dbReference>
<comment type="cofactor">
    <cofactor evidence="1">
        <name>Mn(2+)</name>
        <dbReference type="ChEBI" id="CHEBI:29035"/>
    </cofactor>
</comment>
<organism evidence="4 5">
    <name type="scientific">Orbilia brochopaga</name>
    <dbReference type="NCBI Taxonomy" id="3140254"/>
    <lineage>
        <taxon>Eukaryota</taxon>
        <taxon>Fungi</taxon>
        <taxon>Dikarya</taxon>
        <taxon>Ascomycota</taxon>
        <taxon>Pezizomycotina</taxon>
        <taxon>Orbiliomycetes</taxon>
        <taxon>Orbiliales</taxon>
        <taxon>Orbiliaceae</taxon>
        <taxon>Orbilia</taxon>
    </lineage>
</organism>
<comment type="caution">
    <text evidence="4">The sequence shown here is derived from an EMBL/GenBank/DDBJ whole genome shotgun (WGS) entry which is preliminary data.</text>
</comment>
<dbReference type="Gene3D" id="3.60.40.10">
    <property type="entry name" value="PPM-type phosphatase domain"/>
    <property type="match status" value="1"/>
</dbReference>
<comment type="similarity">
    <text evidence="1">Belongs to the PP2C family.</text>
</comment>
<protein>
    <recommendedName>
        <fullName evidence="1">Protein phosphatase</fullName>
        <ecNumber evidence="1">3.1.3.16</ecNumber>
    </recommendedName>
</protein>
<comment type="catalytic activity">
    <reaction evidence="1">
        <text>O-phospho-L-seryl-[protein] + H2O = L-seryl-[protein] + phosphate</text>
        <dbReference type="Rhea" id="RHEA:20629"/>
        <dbReference type="Rhea" id="RHEA-COMP:9863"/>
        <dbReference type="Rhea" id="RHEA-COMP:11604"/>
        <dbReference type="ChEBI" id="CHEBI:15377"/>
        <dbReference type="ChEBI" id="CHEBI:29999"/>
        <dbReference type="ChEBI" id="CHEBI:43474"/>
        <dbReference type="ChEBI" id="CHEBI:83421"/>
        <dbReference type="EC" id="3.1.3.16"/>
    </reaction>
</comment>
<dbReference type="InterPro" id="IPR001932">
    <property type="entry name" value="PPM-type_phosphatase-like_dom"/>
</dbReference>
<evidence type="ECO:0000313" key="4">
    <source>
        <dbReference type="EMBL" id="KAK6336425.1"/>
    </source>
</evidence>
<dbReference type="PANTHER" id="PTHR12320">
    <property type="entry name" value="PROTEIN PHOSPHATASE 2C"/>
    <property type="match status" value="1"/>
</dbReference>
<evidence type="ECO:0000313" key="5">
    <source>
        <dbReference type="Proteomes" id="UP001375240"/>
    </source>
</evidence>
<dbReference type="Proteomes" id="UP001375240">
    <property type="component" value="Unassembled WGS sequence"/>
</dbReference>
<keyword evidence="1" id="KW-0378">Hydrolase</keyword>
<feature type="region of interest" description="Disordered" evidence="2">
    <location>
        <begin position="155"/>
        <end position="201"/>
    </location>
</feature>
<sequence>MAAGSNVAFTNSPSSLPPASSTAAVKPYRTYPELDALLLSLGLLDPDDADDDRTTDDDDLLPAPAGFHDTTDLEPQPTMLRPFVIPARTLSSLSRQAVLVASARDIRDHFPTRHTLDSSSLSSSLHTLAPSYSRPSPSTSRILIFPQNLRRNSLPTLFYGGSPSPGPSYTNRATSPEPEPAPPPANSPESTTITDSEDAPAGRTFQYNISVSYVSKSKRWDPSNVFNFSPYKRVSFEENWAARKRGRPKTGQDAFFVSRVSDTGAVAFGVADGVGGYSMSGIDSADFSHTLCEDMAEISYHSEVPMPADMLIEAGYLSACNNPNIAGGGSTACVGIAKPDGTLEAANLGDSGFVILRAGRVHHTSQPQTHAFNTPFQLSVISQEVVEQARKFGGPIPISDRPRDAAVEQHELQHGDVLIFATDGLWDNLSAQDVLRLVSNEMVATGGWVESGQGIQVGPNLQSIVDEEIATPEKAIQSVIARKVAARAKDISVNTKIDGPFAKEVRRYFPGEVYHGGKRDDICVLCCVVVEWAVPAVKAATPAETRAPESVTTTDSSTDTPQKEPPPPPPPTTEKQQAPPPQPKPEEPPKVDASAYYEEPLRGVLPGGGGPGAPSPRL</sequence>
<evidence type="ECO:0000256" key="2">
    <source>
        <dbReference type="SAM" id="MobiDB-lite"/>
    </source>
</evidence>
<feature type="compositionally biased region" description="Low complexity" evidence="2">
    <location>
        <begin position="12"/>
        <end position="24"/>
    </location>
</feature>
<proteinExistence type="inferred from homology"/>
<feature type="region of interest" description="Disordered" evidence="2">
    <location>
        <begin position="49"/>
        <end position="76"/>
    </location>
</feature>
<keyword evidence="5" id="KW-1185">Reference proteome</keyword>
<dbReference type="PANTHER" id="PTHR12320:SF1">
    <property type="entry name" value="PROTEIN PHOSPHATASE PTC7 HOMOLOG"/>
    <property type="match status" value="1"/>
</dbReference>
<feature type="compositionally biased region" description="Low complexity" evidence="2">
    <location>
        <begin position="118"/>
        <end position="139"/>
    </location>
</feature>
<dbReference type="EMBL" id="JAVHNQ010000011">
    <property type="protein sequence ID" value="KAK6336425.1"/>
    <property type="molecule type" value="Genomic_DNA"/>
</dbReference>
<feature type="compositionally biased region" description="Acidic residues" evidence="2">
    <location>
        <begin position="49"/>
        <end position="60"/>
    </location>
</feature>
<evidence type="ECO:0000259" key="3">
    <source>
        <dbReference type="PROSITE" id="PS51746"/>
    </source>
</evidence>
<comment type="cofactor">
    <cofactor evidence="1">
        <name>Mg(2+)</name>
        <dbReference type="ChEBI" id="CHEBI:18420"/>
    </cofactor>
</comment>
<feature type="compositionally biased region" description="Pro residues" evidence="2">
    <location>
        <begin position="563"/>
        <end position="583"/>
    </location>
</feature>
<feature type="domain" description="PPM-type phosphatase" evidence="3">
    <location>
        <begin position="233"/>
        <end position="529"/>
    </location>
</feature>
<feature type="compositionally biased region" description="Pro residues" evidence="2">
    <location>
        <begin position="177"/>
        <end position="186"/>
    </location>
</feature>
<keyword evidence="1" id="KW-0460">Magnesium</keyword>
<dbReference type="CDD" id="cd00143">
    <property type="entry name" value="PP2Cc"/>
    <property type="match status" value="1"/>
</dbReference>
<dbReference type="SMART" id="SM00331">
    <property type="entry name" value="PP2C_SIG"/>
    <property type="match status" value="1"/>
</dbReference>
<feature type="region of interest" description="Disordered" evidence="2">
    <location>
        <begin position="112"/>
        <end position="139"/>
    </location>
</feature>
<reference evidence="4 5" key="1">
    <citation type="submission" date="2019-10" db="EMBL/GenBank/DDBJ databases">
        <authorList>
            <person name="Palmer J.M."/>
        </authorList>
    </citation>
    <scope>NUCLEOTIDE SEQUENCE [LARGE SCALE GENOMIC DNA]</scope>
    <source>
        <strain evidence="4 5">TWF696</strain>
    </source>
</reference>
<dbReference type="InterPro" id="IPR036457">
    <property type="entry name" value="PPM-type-like_dom_sf"/>
</dbReference>
<keyword evidence="1" id="KW-0479">Metal-binding</keyword>
<name>A0AAV9U6Z3_9PEZI</name>
<accession>A0AAV9U6Z3</accession>
<dbReference type="AlphaFoldDB" id="A0AAV9U6Z3"/>
<dbReference type="GO" id="GO:0046872">
    <property type="term" value="F:metal ion binding"/>
    <property type="evidence" value="ECO:0007669"/>
    <property type="project" value="UniProtKB-UniRule"/>
</dbReference>
<feature type="region of interest" description="Disordered" evidence="2">
    <location>
        <begin position="1"/>
        <end position="25"/>
    </location>
</feature>
<keyword evidence="1" id="KW-0904">Protein phosphatase</keyword>
<comment type="catalytic activity">
    <reaction evidence="1">
        <text>O-phospho-L-threonyl-[protein] + H2O = L-threonyl-[protein] + phosphate</text>
        <dbReference type="Rhea" id="RHEA:47004"/>
        <dbReference type="Rhea" id="RHEA-COMP:11060"/>
        <dbReference type="Rhea" id="RHEA-COMP:11605"/>
        <dbReference type="ChEBI" id="CHEBI:15377"/>
        <dbReference type="ChEBI" id="CHEBI:30013"/>
        <dbReference type="ChEBI" id="CHEBI:43474"/>
        <dbReference type="ChEBI" id="CHEBI:61977"/>
        <dbReference type="EC" id="3.1.3.16"/>
    </reaction>
</comment>
<dbReference type="GO" id="GO:0004722">
    <property type="term" value="F:protein serine/threonine phosphatase activity"/>
    <property type="evidence" value="ECO:0007669"/>
    <property type="project" value="UniProtKB-EC"/>
</dbReference>
<dbReference type="EC" id="3.1.3.16" evidence="1"/>
<feature type="region of interest" description="Disordered" evidence="2">
    <location>
        <begin position="540"/>
        <end position="618"/>
    </location>
</feature>
<dbReference type="PROSITE" id="PS51746">
    <property type="entry name" value="PPM_2"/>
    <property type="match status" value="1"/>
</dbReference>
<dbReference type="SUPFAM" id="SSF81606">
    <property type="entry name" value="PP2C-like"/>
    <property type="match status" value="1"/>
</dbReference>
<keyword evidence="1" id="KW-0464">Manganese</keyword>